<evidence type="ECO:0000256" key="1">
    <source>
        <dbReference type="SAM" id="Phobius"/>
    </source>
</evidence>
<feature type="transmembrane region" description="Helical" evidence="1">
    <location>
        <begin position="48"/>
        <end position="72"/>
    </location>
</feature>
<comment type="caution">
    <text evidence="2">The sequence shown here is derived from an EMBL/GenBank/DDBJ whole genome shotgun (WGS) entry which is preliminary data.</text>
</comment>
<protein>
    <recommendedName>
        <fullName evidence="4">von Hippel-Lindau disease tumour suppressor beta domain-containing protein</fullName>
    </recommendedName>
</protein>
<accession>A0ABR6KYI4</accession>
<evidence type="ECO:0000313" key="2">
    <source>
        <dbReference type="EMBL" id="MBB4649594.1"/>
    </source>
</evidence>
<keyword evidence="3" id="KW-1185">Reference proteome</keyword>
<reference evidence="2 3" key="1">
    <citation type="submission" date="2020-08" db="EMBL/GenBank/DDBJ databases">
        <title>Genomic Encyclopedia of Type Strains, Phase IV (KMG-IV): sequencing the most valuable type-strain genomes for metagenomic binning, comparative biology and taxonomic classification.</title>
        <authorList>
            <person name="Goeker M."/>
        </authorList>
    </citation>
    <scope>NUCLEOTIDE SEQUENCE [LARGE SCALE GENOMIC DNA]</scope>
    <source>
        <strain evidence="2 3">DSM 7050</strain>
    </source>
</reference>
<organism evidence="2 3">
    <name type="scientific">Aminobacter niigataensis</name>
    <dbReference type="NCBI Taxonomy" id="83265"/>
    <lineage>
        <taxon>Bacteria</taxon>
        <taxon>Pseudomonadati</taxon>
        <taxon>Pseudomonadota</taxon>
        <taxon>Alphaproteobacteria</taxon>
        <taxon>Hyphomicrobiales</taxon>
        <taxon>Phyllobacteriaceae</taxon>
        <taxon>Aminobacter</taxon>
    </lineage>
</organism>
<evidence type="ECO:0000313" key="3">
    <source>
        <dbReference type="Proteomes" id="UP000539538"/>
    </source>
</evidence>
<evidence type="ECO:0008006" key="4">
    <source>
        <dbReference type="Google" id="ProtNLM"/>
    </source>
</evidence>
<dbReference type="Proteomes" id="UP000539538">
    <property type="component" value="Unassembled WGS sequence"/>
</dbReference>
<dbReference type="RefSeq" id="WP_183261489.1">
    <property type="nucleotide sequence ID" value="NZ_BAAAVZ010000003.1"/>
</dbReference>
<dbReference type="EMBL" id="JACHOT010000001">
    <property type="protein sequence ID" value="MBB4649594.1"/>
    <property type="molecule type" value="Genomic_DNA"/>
</dbReference>
<sequence length="224" mass="24880">MRGQHYWIQFGAISGAVAVGTFIAIVVSDVATLKSAACDARPACLRDWVGALSGWVAALGAFLAAIITLPELKRQASEARRQTDFAVGDAEPDFVLQRNVPKKRLALEVTNLNRRAILIESWEPDGGSDFSIYNIEPFVGGVAPSIAKRHRYRPRIPNYRIAGWQVRSDASPKRKFAVVLSKDGKIVDDPAAFRDRISLRIRFRIVGQKHERREAITTAIEIDE</sequence>
<keyword evidence="1" id="KW-0812">Transmembrane</keyword>
<feature type="transmembrane region" description="Helical" evidence="1">
    <location>
        <begin position="7"/>
        <end position="28"/>
    </location>
</feature>
<keyword evidence="1" id="KW-1133">Transmembrane helix</keyword>
<proteinExistence type="predicted"/>
<gene>
    <name evidence="2" type="ORF">GGQ99_001316</name>
</gene>
<keyword evidence="1" id="KW-0472">Membrane</keyword>
<name>A0ABR6KYI4_9HYPH</name>